<evidence type="ECO:0000313" key="2">
    <source>
        <dbReference type="Proteomes" id="UP001207468"/>
    </source>
</evidence>
<gene>
    <name evidence="1" type="ORF">F5148DRAFT_429016</name>
</gene>
<reference evidence="1" key="1">
    <citation type="submission" date="2021-03" db="EMBL/GenBank/DDBJ databases">
        <title>Evolutionary priming and transition to the ectomycorrhizal habit in an iconic lineage of mushroom-forming fungi: is preadaptation a requirement?</title>
        <authorList>
            <consortium name="DOE Joint Genome Institute"/>
            <person name="Looney B.P."/>
            <person name="Miyauchi S."/>
            <person name="Morin E."/>
            <person name="Drula E."/>
            <person name="Courty P.E."/>
            <person name="Chicoki N."/>
            <person name="Fauchery L."/>
            <person name="Kohler A."/>
            <person name="Kuo A."/>
            <person name="LaButti K."/>
            <person name="Pangilinan J."/>
            <person name="Lipzen A."/>
            <person name="Riley R."/>
            <person name="Andreopoulos W."/>
            <person name="He G."/>
            <person name="Johnson J."/>
            <person name="Barry K.W."/>
            <person name="Grigoriev I.V."/>
            <person name="Nagy L."/>
            <person name="Hibbett D."/>
            <person name="Henrissat B."/>
            <person name="Matheny P.B."/>
            <person name="Labbe J."/>
            <person name="Martin A.F."/>
        </authorList>
    </citation>
    <scope>NUCLEOTIDE SEQUENCE</scope>
    <source>
        <strain evidence="1">BPL698</strain>
    </source>
</reference>
<evidence type="ECO:0000313" key="1">
    <source>
        <dbReference type="EMBL" id="KAI9454360.1"/>
    </source>
</evidence>
<name>A0ACC0TZ05_9AGAM</name>
<keyword evidence="2" id="KW-1185">Reference proteome</keyword>
<sequence length="361" mass="39671">MLIFALVNSDRAGGYYIASEDRATMGWRKLPHDLADEMEDVRQKGEQVEEVSIGLDGDWFLRTDARHACKTDHDQKDMVSNVELFVQLIQEAGLTLADYAIQFFTFVPDPTGYVTVLHKTDGSLTRCAWHNVPPELDSLLEREADNGVRHVAVGMHGSYVVILNTGVVWWNGVHESLHSLLDEAERTGLAIVTVSLSLISTSWYFIEFADGTTKFFLPPDWHDSVNNYTAQALRSRGPRMTTSFNTPRSPSSLPTHYGSFNGAPRYGGTDAGYNHFAPNPYHPFTPFASNPYLASVFAPPPPQPVYNINYVYNNPAPQSSQKSSLQNYNGMFTLLGGALKLAGAVLGPGLGLGMGTGFGGF</sequence>
<comment type="caution">
    <text evidence="1">The sequence shown here is derived from an EMBL/GenBank/DDBJ whole genome shotgun (WGS) entry which is preliminary data.</text>
</comment>
<dbReference type="EMBL" id="JAGFNK010000276">
    <property type="protein sequence ID" value="KAI9454360.1"/>
    <property type="molecule type" value="Genomic_DNA"/>
</dbReference>
<accession>A0ACC0TZ05</accession>
<organism evidence="1 2">
    <name type="scientific">Russula earlei</name>
    <dbReference type="NCBI Taxonomy" id="71964"/>
    <lineage>
        <taxon>Eukaryota</taxon>
        <taxon>Fungi</taxon>
        <taxon>Dikarya</taxon>
        <taxon>Basidiomycota</taxon>
        <taxon>Agaricomycotina</taxon>
        <taxon>Agaricomycetes</taxon>
        <taxon>Russulales</taxon>
        <taxon>Russulaceae</taxon>
        <taxon>Russula</taxon>
    </lineage>
</organism>
<proteinExistence type="predicted"/>
<dbReference type="Proteomes" id="UP001207468">
    <property type="component" value="Unassembled WGS sequence"/>
</dbReference>
<protein>
    <submittedName>
        <fullName evidence="1">Uncharacterized protein</fullName>
    </submittedName>
</protein>